<dbReference type="EMBL" id="MKQP01000064">
    <property type="protein sequence ID" value="OMD22746.1"/>
    <property type="molecule type" value="Genomic_DNA"/>
</dbReference>
<dbReference type="RefSeq" id="WP_076179776.1">
    <property type="nucleotide sequence ID" value="NZ_MKQP01000064.1"/>
</dbReference>
<evidence type="ECO:0000256" key="1">
    <source>
        <dbReference type="SAM" id="Phobius"/>
    </source>
</evidence>
<protein>
    <recommendedName>
        <fullName evidence="4">Type II secretion system protein GspF domain-containing protein</fullName>
    </recommendedName>
</protein>
<proteinExistence type="predicted"/>
<name>A0A1R0WWB3_9BACL</name>
<keyword evidence="1" id="KW-1133">Transmembrane helix</keyword>
<sequence length="289" mass="33321">MDKIFTIVSTIGIAYFALLVFLSTSKSHERDLFRKQINVRAVMMKFQSDQFQEKLDNSGYPVKAQNVNFIRYATALIFLLFLFLSSYVREITLSYKEVLIPIVILLISSPMKFLPLGWILNRKSQQNILHKDGEIVSFLKQYQNNRLRNRGYIEFGAFCAQVAPTFEYLKDDLNELAEKATDDGVEEAIKHFCDKFPVNHHFMSNVRSILLATEGMADNNEAIEYLKKQNTAISKISSDHYQKKWTRIGDWAGIINVTPSISTFLMIVVLSLQYIMLLRGNFNGVSLFR</sequence>
<evidence type="ECO:0000313" key="3">
    <source>
        <dbReference type="Proteomes" id="UP000187465"/>
    </source>
</evidence>
<accession>A0A1R0WWB3</accession>
<feature type="transmembrane region" description="Helical" evidence="1">
    <location>
        <begin position="251"/>
        <end position="276"/>
    </location>
</feature>
<dbReference type="Proteomes" id="UP000187465">
    <property type="component" value="Unassembled WGS sequence"/>
</dbReference>
<feature type="transmembrane region" description="Helical" evidence="1">
    <location>
        <begin position="6"/>
        <end position="25"/>
    </location>
</feature>
<feature type="transmembrane region" description="Helical" evidence="1">
    <location>
        <begin position="99"/>
        <end position="120"/>
    </location>
</feature>
<keyword evidence="1" id="KW-0472">Membrane</keyword>
<keyword evidence="1" id="KW-0812">Transmembrane</keyword>
<comment type="caution">
    <text evidence="2">The sequence shown here is derived from an EMBL/GenBank/DDBJ whole genome shotgun (WGS) entry which is preliminary data.</text>
</comment>
<gene>
    <name evidence="2" type="ORF">BJP51_31375</name>
</gene>
<dbReference type="AlphaFoldDB" id="A0A1R0WWB3"/>
<reference evidence="2 3" key="1">
    <citation type="submission" date="2016-10" db="EMBL/GenBank/DDBJ databases">
        <title>Paenibacillus species isolates.</title>
        <authorList>
            <person name="Beno S.M."/>
        </authorList>
    </citation>
    <scope>NUCLEOTIDE SEQUENCE [LARGE SCALE GENOMIC DNA]</scope>
    <source>
        <strain evidence="2 3">FSL H7-0604</strain>
    </source>
</reference>
<feature type="transmembrane region" description="Helical" evidence="1">
    <location>
        <begin position="69"/>
        <end position="87"/>
    </location>
</feature>
<evidence type="ECO:0008006" key="4">
    <source>
        <dbReference type="Google" id="ProtNLM"/>
    </source>
</evidence>
<organism evidence="2 3">
    <name type="scientific">Paenibacillus odorifer</name>
    <dbReference type="NCBI Taxonomy" id="189426"/>
    <lineage>
        <taxon>Bacteria</taxon>
        <taxon>Bacillati</taxon>
        <taxon>Bacillota</taxon>
        <taxon>Bacilli</taxon>
        <taxon>Bacillales</taxon>
        <taxon>Paenibacillaceae</taxon>
        <taxon>Paenibacillus</taxon>
    </lineage>
</organism>
<evidence type="ECO:0000313" key="2">
    <source>
        <dbReference type="EMBL" id="OMD22746.1"/>
    </source>
</evidence>